<dbReference type="Proteomes" id="UP000028252">
    <property type="component" value="Unassembled WGS sequence"/>
</dbReference>
<protein>
    <submittedName>
        <fullName evidence="2">Histone acetyltransferase</fullName>
    </submittedName>
</protein>
<evidence type="ECO:0000259" key="1">
    <source>
        <dbReference type="Pfam" id="PF09500"/>
    </source>
</evidence>
<dbReference type="PATRIC" id="fig|1232683.4.peg.1712"/>
<dbReference type="Gene3D" id="3.10.129.10">
    <property type="entry name" value="Hotdog Thioesterase"/>
    <property type="match status" value="1"/>
</dbReference>
<dbReference type="InterPro" id="IPR029069">
    <property type="entry name" value="HotDog_dom_sf"/>
</dbReference>
<organism evidence="2 3">
    <name type="scientific">Marinobacterium lacunae</name>
    <dbReference type="NCBI Taxonomy" id="1232683"/>
    <lineage>
        <taxon>Bacteria</taxon>
        <taxon>Pseudomonadati</taxon>
        <taxon>Pseudomonadota</taxon>
        <taxon>Gammaproteobacteria</taxon>
        <taxon>Oceanospirillales</taxon>
        <taxon>Oceanospirillaceae</taxon>
        <taxon>Marinobacterium</taxon>
    </lineage>
</organism>
<feature type="domain" description="Thioesterase putative" evidence="1">
    <location>
        <begin position="13"/>
        <end position="150"/>
    </location>
</feature>
<evidence type="ECO:0000313" key="2">
    <source>
        <dbReference type="EMBL" id="KEA64003.1"/>
    </source>
</evidence>
<dbReference type="NCBIfam" id="TIGR02447">
    <property type="entry name" value="yiiD_Cterm"/>
    <property type="match status" value="1"/>
</dbReference>
<dbReference type="Pfam" id="PF09500">
    <property type="entry name" value="YiiD_C"/>
    <property type="match status" value="1"/>
</dbReference>
<keyword evidence="2" id="KW-0808">Transferase</keyword>
<accession>A0A081FZP8</accession>
<gene>
    <name evidence="2" type="ORF">ADIMK_1738</name>
</gene>
<dbReference type="eggNOG" id="COG2050">
    <property type="taxonomic scope" value="Bacteria"/>
</dbReference>
<comment type="caution">
    <text evidence="2">The sequence shown here is derived from an EMBL/GenBank/DDBJ whole genome shotgun (WGS) entry which is preliminary data.</text>
</comment>
<keyword evidence="3" id="KW-1185">Reference proteome</keyword>
<evidence type="ECO:0000313" key="3">
    <source>
        <dbReference type="Proteomes" id="UP000028252"/>
    </source>
</evidence>
<reference evidence="2 3" key="1">
    <citation type="submission" date="2014-04" db="EMBL/GenBank/DDBJ databases">
        <title>Marinobacterium kochiensis sp. nov., isolated from sediment sample collected from Kochi backwaters in Kerala, India.</title>
        <authorList>
            <person name="Singh A."/>
            <person name="Pinnaka A.K."/>
        </authorList>
    </citation>
    <scope>NUCLEOTIDE SEQUENCE [LARGE SCALE GENOMIC DNA]</scope>
    <source>
        <strain evidence="2 3">AK27</strain>
    </source>
</reference>
<dbReference type="STRING" id="1232683.ADIMK_1738"/>
<dbReference type="SUPFAM" id="SSF54637">
    <property type="entry name" value="Thioesterase/thiol ester dehydrase-isomerase"/>
    <property type="match status" value="1"/>
</dbReference>
<dbReference type="AlphaFoldDB" id="A0A081FZP8"/>
<dbReference type="EMBL" id="JMQN01000021">
    <property type="protein sequence ID" value="KEA64003.1"/>
    <property type="molecule type" value="Genomic_DNA"/>
</dbReference>
<sequence length="152" mass="17116">MNELTTDPKQFLAWLYRSIPLTTAMQIERLEYDGRSLELHVPLAPNVNDKGTGFGGSISALATLTGWCMTTLYLREQGLDCDVVIADAHQSYKSPIKEAFFARVRLPDQAACDHLLNRIGERDRGRLDLEIEVLCGEQVAFVMQGRYVAIKR</sequence>
<proteinExistence type="predicted"/>
<dbReference type="InterPro" id="IPR012660">
    <property type="entry name" value="YiiD_C"/>
</dbReference>
<dbReference type="GO" id="GO:0016740">
    <property type="term" value="F:transferase activity"/>
    <property type="evidence" value="ECO:0007669"/>
    <property type="project" value="UniProtKB-KW"/>
</dbReference>
<name>A0A081FZP8_9GAMM</name>
<dbReference type="RefSeq" id="WP_036186393.1">
    <property type="nucleotide sequence ID" value="NZ_JMQN01000021.1"/>
</dbReference>